<dbReference type="STRING" id="28084.Lche_2930"/>
<keyword evidence="5 6" id="KW-0949">S-adenosyl-L-methionine</keyword>
<dbReference type="GO" id="GO:0005737">
    <property type="term" value="C:cytoplasm"/>
    <property type="evidence" value="ECO:0007669"/>
    <property type="project" value="UniProtKB-SubCell"/>
</dbReference>
<dbReference type="InterPro" id="IPR014776">
    <property type="entry name" value="4pyrrole_Mease_sub2"/>
</dbReference>
<dbReference type="InterPro" id="IPR000878">
    <property type="entry name" value="4pyrrol_Mease"/>
</dbReference>
<dbReference type="FunFam" id="3.30.950.10:FF:000002">
    <property type="entry name" value="Ribosomal RNA small subunit methyltransferase I"/>
    <property type="match status" value="1"/>
</dbReference>
<dbReference type="EMBL" id="LNXW01000013">
    <property type="protein sequence ID" value="KTC80910.1"/>
    <property type="molecule type" value="Genomic_DNA"/>
</dbReference>
<comment type="catalytic activity">
    <reaction evidence="6">
        <text>cytidine(1402) in 16S rRNA + S-adenosyl-L-methionine = 2'-O-methylcytidine(1402) in 16S rRNA + S-adenosyl-L-homocysteine + H(+)</text>
        <dbReference type="Rhea" id="RHEA:42924"/>
        <dbReference type="Rhea" id="RHEA-COMP:10285"/>
        <dbReference type="Rhea" id="RHEA-COMP:10286"/>
        <dbReference type="ChEBI" id="CHEBI:15378"/>
        <dbReference type="ChEBI" id="CHEBI:57856"/>
        <dbReference type="ChEBI" id="CHEBI:59789"/>
        <dbReference type="ChEBI" id="CHEBI:74495"/>
        <dbReference type="ChEBI" id="CHEBI:82748"/>
        <dbReference type="EC" id="2.1.1.198"/>
    </reaction>
</comment>
<evidence type="ECO:0000256" key="3">
    <source>
        <dbReference type="ARBA" id="ARBA00022603"/>
    </source>
</evidence>
<evidence type="ECO:0000256" key="4">
    <source>
        <dbReference type="ARBA" id="ARBA00022679"/>
    </source>
</evidence>
<dbReference type="PANTHER" id="PTHR46111:SF1">
    <property type="entry name" value="RIBOSOMAL RNA SMALL SUBUNIT METHYLTRANSFERASE I"/>
    <property type="match status" value="1"/>
</dbReference>
<dbReference type="EC" id="2.1.1.198" evidence="6"/>
<dbReference type="InterPro" id="IPR018063">
    <property type="entry name" value="SAM_MeTrfase_RsmI_CS"/>
</dbReference>
<dbReference type="NCBIfam" id="TIGR00096">
    <property type="entry name" value="16S rRNA (cytidine(1402)-2'-O)-methyltransferase"/>
    <property type="match status" value="1"/>
</dbReference>
<evidence type="ECO:0000259" key="8">
    <source>
        <dbReference type="Pfam" id="PF23016"/>
    </source>
</evidence>
<dbReference type="FunFam" id="3.40.1010.10:FF:000007">
    <property type="entry name" value="Ribosomal RNA small subunit methyltransferase I"/>
    <property type="match status" value="1"/>
</dbReference>
<proteinExistence type="inferred from homology"/>
<evidence type="ECO:0000313" key="9">
    <source>
        <dbReference type="EMBL" id="KTC80910.1"/>
    </source>
</evidence>
<protein>
    <recommendedName>
        <fullName evidence="6">Ribosomal RNA small subunit methyltransferase I</fullName>
        <ecNumber evidence="6">2.1.1.198</ecNumber>
    </recommendedName>
    <alternativeName>
        <fullName evidence="6">16S rRNA 2'-O-ribose C1402 methyltransferase</fullName>
    </alternativeName>
    <alternativeName>
        <fullName evidence="6">rRNA (cytidine-2'-O-)-methyltransferase RsmI</fullName>
    </alternativeName>
</protein>
<reference evidence="9 10" key="1">
    <citation type="submission" date="2015-11" db="EMBL/GenBank/DDBJ databases">
        <title>Genomic analysis of 38 Legionella species identifies large and diverse effector repertoires.</title>
        <authorList>
            <person name="Burstein D."/>
            <person name="Amaro F."/>
            <person name="Zusman T."/>
            <person name="Lifshitz Z."/>
            <person name="Cohen O."/>
            <person name="Gilbert J.A."/>
            <person name="Pupko T."/>
            <person name="Shuman H.A."/>
            <person name="Segal G."/>
        </authorList>
    </citation>
    <scope>NUCLEOTIDE SEQUENCE [LARGE SCALE GENOMIC DNA]</scope>
    <source>
        <strain evidence="9 10">ORW</strain>
    </source>
</reference>
<dbReference type="InterPro" id="IPR008189">
    <property type="entry name" value="rRNA_ssu_MeTfrase_I"/>
</dbReference>
<evidence type="ECO:0000313" key="10">
    <source>
        <dbReference type="Proteomes" id="UP000054921"/>
    </source>
</evidence>
<comment type="subcellular location">
    <subcellularLocation>
        <location evidence="6">Cytoplasm</location>
    </subcellularLocation>
</comment>
<dbReference type="RefSeq" id="WP_058388158.1">
    <property type="nucleotide sequence ID" value="NZ_LNXW01000013.1"/>
</dbReference>
<dbReference type="PIRSF" id="PIRSF005917">
    <property type="entry name" value="MTase_YraL"/>
    <property type="match status" value="1"/>
</dbReference>
<dbReference type="AlphaFoldDB" id="A0A0W0SBG5"/>
<feature type="domain" description="RsmI HTH" evidence="8">
    <location>
        <begin position="240"/>
        <end position="281"/>
    </location>
</feature>
<dbReference type="Gene3D" id="3.40.1010.10">
    <property type="entry name" value="Cobalt-precorrin-4 Transmethylase, Domain 1"/>
    <property type="match status" value="1"/>
</dbReference>
<dbReference type="Pfam" id="PF23016">
    <property type="entry name" value="RsmI_C"/>
    <property type="match status" value="1"/>
</dbReference>
<dbReference type="GO" id="GO:0070677">
    <property type="term" value="F:rRNA (cytosine-2'-O-)-methyltransferase activity"/>
    <property type="evidence" value="ECO:0007669"/>
    <property type="project" value="UniProtKB-UniRule"/>
</dbReference>
<gene>
    <name evidence="9" type="primary">yraL</name>
    <name evidence="6" type="synonym">rsmI</name>
    <name evidence="9" type="ORF">Lche_2930</name>
</gene>
<keyword evidence="3 6" id="KW-0489">Methyltransferase</keyword>
<evidence type="ECO:0000259" key="7">
    <source>
        <dbReference type="Pfam" id="PF00590"/>
    </source>
</evidence>
<accession>A0A0W0SBG5</accession>
<dbReference type="PATRIC" id="fig|28084.5.peg.3183"/>
<comment type="caution">
    <text evidence="9">The sequence shown here is derived from an EMBL/GenBank/DDBJ whole genome shotgun (WGS) entry which is preliminary data.</text>
</comment>
<dbReference type="Proteomes" id="UP000054921">
    <property type="component" value="Unassembled WGS sequence"/>
</dbReference>
<dbReference type="InterPro" id="IPR035996">
    <property type="entry name" value="4pyrrol_Methylase_sf"/>
</dbReference>
<keyword evidence="1 6" id="KW-0963">Cytoplasm</keyword>
<dbReference type="InterPro" id="IPR053910">
    <property type="entry name" value="RsmI_HTH"/>
</dbReference>
<evidence type="ECO:0000256" key="5">
    <source>
        <dbReference type="ARBA" id="ARBA00022691"/>
    </source>
</evidence>
<dbReference type="HAMAP" id="MF_01877">
    <property type="entry name" value="16SrRNA_methyltr_I"/>
    <property type="match status" value="1"/>
</dbReference>
<comment type="similarity">
    <text evidence="6">Belongs to the methyltransferase superfamily. RsmI family.</text>
</comment>
<comment type="function">
    <text evidence="6">Catalyzes the 2'-O-methylation of the ribose of cytidine 1402 (C1402) in 16S rRNA.</text>
</comment>
<dbReference type="Gene3D" id="3.30.950.10">
    <property type="entry name" value="Methyltransferase, Cobalt-precorrin-4 Transmethylase, Domain 2"/>
    <property type="match status" value="1"/>
</dbReference>
<dbReference type="PROSITE" id="PS01296">
    <property type="entry name" value="RSMI"/>
    <property type="match status" value="1"/>
</dbReference>
<dbReference type="InterPro" id="IPR014777">
    <property type="entry name" value="4pyrrole_Mease_sub1"/>
</dbReference>
<feature type="domain" description="Tetrapyrrole methylase" evidence="7">
    <location>
        <begin position="11"/>
        <end position="211"/>
    </location>
</feature>
<dbReference type="OrthoDB" id="9809084at2"/>
<keyword evidence="4 6" id="KW-0808">Transferase</keyword>
<dbReference type="SUPFAM" id="SSF53790">
    <property type="entry name" value="Tetrapyrrole methylase"/>
    <property type="match status" value="1"/>
</dbReference>
<evidence type="ECO:0000256" key="2">
    <source>
        <dbReference type="ARBA" id="ARBA00022552"/>
    </source>
</evidence>
<dbReference type="PANTHER" id="PTHR46111">
    <property type="entry name" value="RIBOSOMAL RNA SMALL SUBUNIT METHYLTRANSFERASE I"/>
    <property type="match status" value="1"/>
</dbReference>
<keyword evidence="2 6" id="KW-0698">rRNA processing</keyword>
<evidence type="ECO:0000256" key="1">
    <source>
        <dbReference type="ARBA" id="ARBA00022490"/>
    </source>
</evidence>
<dbReference type="CDD" id="cd11648">
    <property type="entry name" value="RsmI"/>
    <property type="match status" value="1"/>
</dbReference>
<evidence type="ECO:0000256" key="6">
    <source>
        <dbReference type="HAMAP-Rule" id="MF_01877"/>
    </source>
</evidence>
<organism evidence="9 10">
    <name type="scientific">Legionella cherrii</name>
    <dbReference type="NCBI Taxonomy" id="28084"/>
    <lineage>
        <taxon>Bacteria</taxon>
        <taxon>Pseudomonadati</taxon>
        <taxon>Pseudomonadota</taxon>
        <taxon>Gammaproteobacteria</taxon>
        <taxon>Legionellales</taxon>
        <taxon>Legionellaceae</taxon>
        <taxon>Legionella</taxon>
    </lineage>
</organism>
<sequence length="285" mass="31306">MTNSLATGRGTLYIVATPIGNREDITFRALEVLKSVDFILAEDTRHSLQLLSSLGIKNSLESLHAHNENDKSKHIIEELLLGKSVALISDAGTPLISDPGFLLVKLARQHHIQVVPVPGACALITALCAAGIPCDSFLFLGFLPAKQQARRTKLESLKTEPHTLIFYESTHRILECIDDLGDIFGEPCEMVLAKELTKTFERFISGTIREVKSWLLAEPAHVKGEFVLLIPPRPAVSEPDSQEKLLEVLLSELPLKQAVAIACRLGNGSKNELYEKALAIKNKSM</sequence>
<dbReference type="Pfam" id="PF00590">
    <property type="entry name" value="TP_methylase"/>
    <property type="match status" value="1"/>
</dbReference>
<name>A0A0W0SBG5_9GAMM</name>